<protein>
    <recommendedName>
        <fullName evidence="1">Glycosyltransferase subfamily 4-like N-terminal domain-containing protein</fullName>
    </recommendedName>
</protein>
<dbReference type="CDD" id="cd03811">
    <property type="entry name" value="GT4_GT28_WabH-like"/>
    <property type="match status" value="1"/>
</dbReference>
<accession>I7ZG30</accession>
<comment type="caution">
    <text evidence="2">The sequence shown here is derived from an EMBL/GenBank/DDBJ whole genome shotgun (WGS) entry which is preliminary data.</text>
</comment>
<reference evidence="2 3" key="1">
    <citation type="journal article" date="2012" name="J. Bacteriol.">
        <title>Genome Sequence of n-Alkane-Degrading Hydrocarboniphaga effusa Strain AP103T (ATCC BAA-332T).</title>
        <authorList>
            <person name="Chang H.K."/>
            <person name="Zylstra G.J."/>
            <person name="Chae J.C."/>
        </authorList>
    </citation>
    <scope>NUCLEOTIDE SEQUENCE [LARGE SCALE GENOMIC DNA]</scope>
    <source>
        <strain evidence="2 3">AP103</strain>
    </source>
</reference>
<organism evidence="2 3">
    <name type="scientific">Hydrocarboniphaga effusa AP103</name>
    <dbReference type="NCBI Taxonomy" id="1172194"/>
    <lineage>
        <taxon>Bacteria</taxon>
        <taxon>Pseudomonadati</taxon>
        <taxon>Pseudomonadota</taxon>
        <taxon>Gammaproteobacteria</taxon>
        <taxon>Nevskiales</taxon>
        <taxon>Nevskiaceae</taxon>
        <taxon>Hydrocarboniphaga</taxon>
    </lineage>
</organism>
<dbReference type="Proteomes" id="UP000003704">
    <property type="component" value="Unassembled WGS sequence"/>
</dbReference>
<evidence type="ECO:0000313" key="3">
    <source>
        <dbReference type="Proteomes" id="UP000003704"/>
    </source>
</evidence>
<dbReference type="EMBL" id="AKGD01000001">
    <property type="protein sequence ID" value="EIT70864.1"/>
    <property type="molecule type" value="Genomic_DNA"/>
</dbReference>
<evidence type="ECO:0000259" key="1">
    <source>
        <dbReference type="Pfam" id="PF13439"/>
    </source>
</evidence>
<dbReference type="STRING" id="1172194.WQQ_10010"/>
<dbReference type="SUPFAM" id="SSF53756">
    <property type="entry name" value="UDP-Glycosyltransferase/glycogen phosphorylase"/>
    <property type="match status" value="1"/>
</dbReference>
<name>I7ZG30_9GAMM</name>
<feature type="domain" description="Glycosyltransferase subfamily 4-like N-terminal" evidence="1">
    <location>
        <begin position="9"/>
        <end position="166"/>
    </location>
</feature>
<dbReference type="PATRIC" id="fig|1172194.4.peg.960"/>
<dbReference type="Pfam" id="PF13692">
    <property type="entry name" value="Glyco_trans_1_4"/>
    <property type="match status" value="1"/>
</dbReference>
<dbReference type="AlphaFoldDB" id="I7ZG30"/>
<keyword evidence="3" id="KW-1185">Reference proteome</keyword>
<evidence type="ECO:0000313" key="2">
    <source>
        <dbReference type="EMBL" id="EIT70864.1"/>
    </source>
</evidence>
<dbReference type="Gene3D" id="3.40.50.2000">
    <property type="entry name" value="Glycogen Phosphorylase B"/>
    <property type="match status" value="2"/>
</dbReference>
<dbReference type="GO" id="GO:0016757">
    <property type="term" value="F:glycosyltransferase activity"/>
    <property type="evidence" value="ECO:0007669"/>
    <property type="project" value="UniProtKB-ARBA"/>
</dbReference>
<dbReference type="Pfam" id="PF13439">
    <property type="entry name" value="Glyco_transf_4"/>
    <property type="match status" value="1"/>
</dbReference>
<sequence length="371" mass="41207">MAWPKPSSGGVRPWTLRLVNELIERGHHVDVLTEAPAKRFRDEPGLSPKAGRVILGTGLAAKLRLAAYLHRNPGVRLVTALNRYNNWGALLKWLFGDRVRLTVTQHEHLSADAQWKSARQFWINTRSVRLLWKRADSVVAVSHGVADDLVRNWGVPQDRLHVIHNPAYLPSFMRNADRPPPHPWLRDGSCPVIVSAGRLHPVKGYDDLLRAFAIVRREQPVRLVILGAGPEERSLQALVKELGLNGSVALPGRVNDIAPWFAHARMFVLSSRREGFGNVLVEALAAGLPIVSTRCPSGPDEILGDGRWGTLVEVGDVLAMAEAIRTTLKAADVDRDELARRARHFSVDRAVDHYLALWRPQRVAAQAPVSV</sequence>
<dbReference type="PANTHER" id="PTHR12526:SF630">
    <property type="entry name" value="GLYCOSYLTRANSFERASE"/>
    <property type="match status" value="1"/>
</dbReference>
<dbReference type="InterPro" id="IPR028098">
    <property type="entry name" value="Glyco_trans_4-like_N"/>
</dbReference>
<gene>
    <name evidence="2" type="ORF">WQQ_10010</name>
</gene>
<dbReference type="PANTHER" id="PTHR12526">
    <property type="entry name" value="GLYCOSYLTRANSFERASE"/>
    <property type="match status" value="1"/>
</dbReference>
<proteinExistence type="predicted"/>